<sequence>MPLLQGNQPGLVATYPLSASSALPQPKPKKSRRTRPRSQSQLSPAAPRPHRSPKKWGKRNEKTQAKYDRLDTVNGVVTPSKLAPGSRVLIAYGQDTPPQSRAIVRRHVLVGNHKISLATVAEFLRQEARQPGRLEQSLRIHCGEEKGEAAVHQNRRQDSRGFQVSHESQRLG</sequence>
<feature type="compositionally biased region" description="Basic and acidic residues" evidence="1">
    <location>
        <begin position="58"/>
        <end position="71"/>
    </location>
</feature>
<keyword evidence="3" id="KW-1185">Reference proteome</keyword>
<organism evidence="2 3">
    <name type="scientific">Imshaugia aleurites</name>
    <dbReference type="NCBI Taxonomy" id="172621"/>
    <lineage>
        <taxon>Eukaryota</taxon>
        <taxon>Fungi</taxon>
        <taxon>Dikarya</taxon>
        <taxon>Ascomycota</taxon>
        <taxon>Pezizomycotina</taxon>
        <taxon>Lecanoromycetes</taxon>
        <taxon>OSLEUM clade</taxon>
        <taxon>Lecanoromycetidae</taxon>
        <taxon>Lecanorales</taxon>
        <taxon>Lecanorineae</taxon>
        <taxon>Parmeliaceae</taxon>
        <taxon>Imshaugia</taxon>
    </lineage>
</organism>
<feature type="region of interest" description="Disordered" evidence="1">
    <location>
        <begin position="145"/>
        <end position="172"/>
    </location>
</feature>
<accession>A0A8H3FM05</accession>
<reference evidence="2" key="1">
    <citation type="submission" date="2021-03" db="EMBL/GenBank/DDBJ databases">
        <authorList>
            <person name="Tagirdzhanova G."/>
        </authorList>
    </citation>
    <scope>NUCLEOTIDE SEQUENCE</scope>
</reference>
<feature type="compositionally biased region" description="Basic and acidic residues" evidence="1">
    <location>
        <begin position="145"/>
        <end position="159"/>
    </location>
</feature>
<dbReference type="Proteomes" id="UP000664534">
    <property type="component" value="Unassembled WGS sequence"/>
</dbReference>
<name>A0A8H3FM05_9LECA</name>
<feature type="compositionally biased region" description="Basic residues" evidence="1">
    <location>
        <begin position="48"/>
        <end position="57"/>
    </location>
</feature>
<dbReference type="AlphaFoldDB" id="A0A8H3FM05"/>
<protein>
    <submittedName>
        <fullName evidence="2">Uncharacterized protein</fullName>
    </submittedName>
</protein>
<gene>
    <name evidence="2" type="ORF">IMSHALPRED_007111</name>
</gene>
<proteinExistence type="predicted"/>
<evidence type="ECO:0000256" key="1">
    <source>
        <dbReference type="SAM" id="MobiDB-lite"/>
    </source>
</evidence>
<dbReference type="EMBL" id="CAJPDT010000045">
    <property type="protein sequence ID" value="CAF9927061.1"/>
    <property type="molecule type" value="Genomic_DNA"/>
</dbReference>
<feature type="compositionally biased region" description="Basic residues" evidence="1">
    <location>
        <begin position="27"/>
        <end position="36"/>
    </location>
</feature>
<evidence type="ECO:0000313" key="2">
    <source>
        <dbReference type="EMBL" id="CAF9927061.1"/>
    </source>
</evidence>
<feature type="region of interest" description="Disordered" evidence="1">
    <location>
        <begin position="1"/>
        <end position="79"/>
    </location>
</feature>
<comment type="caution">
    <text evidence="2">The sequence shown here is derived from an EMBL/GenBank/DDBJ whole genome shotgun (WGS) entry which is preliminary data.</text>
</comment>
<evidence type="ECO:0000313" key="3">
    <source>
        <dbReference type="Proteomes" id="UP000664534"/>
    </source>
</evidence>